<reference evidence="1" key="1">
    <citation type="submission" date="2021-01" db="EMBL/GenBank/DDBJ databases">
        <title>Chromosome-level genome assembly of a human fungal pathogen reveals clustering of transcriptionally co-regulated genes.</title>
        <authorList>
            <person name="Voorhies M."/>
            <person name="Cohen S."/>
            <person name="Shea T.P."/>
            <person name="Petrus S."/>
            <person name="Munoz J.F."/>
            <person name="Poplawski S."/>
            <person name="Goldman W.E."/>
            <person name="Michael T."/>
            <person name="Cuomo C.A."/>
            <person name="Sil A."/>
            <person name="Beyhan S."/>
        </authorList>
    </citation>
    <scope>NUCLEOTIDE SEQUENCE</scope>
    <source>
        <strain evidence="1">H88</strain>
    </source>
</reference>
<dbReference type="AlphaFoldDB" id="A0A8A1LLS1"/>
<dbReference type="Proteomes" id="UP000663419">
    <property type="component" value="Chromosome 3"/>
</dbReference>
<proteinExistence type="predicted"/>
<protein>
    <submittedName>
        <fullName evidence="1">Uncharacterized protein</fullName>
    </submittedName>
</protein>
<evidence type="ECO:0000313" key="1">
    <source>
        <dbReference type="EMBL" id="QSS54791.1"/>
    </source>
</evidence>
<name>A0A8A1LLS1_AJEC8</name>
<organism evidence="1 2">
    <name type="scientific">Ajellomyces capsulatus (strain H88)</name>
    <name type="common">Darling's disease fungus</name>
    <name type="synonym">Histoplasma capsulatum</name>
    <dbReference type="NCBI Taxonomy" id="544711"/>
    <lineage>
        <taxon>Eukaryota</taxon>
        <taxon>Fungi</taxon>
        <taxon>Dikarya</taxon>
        <taxon>Ascomycota</taxon>
        <taxon>Pezizomycotina</taxon>
        <taxon>Eurotiomycetes</taxon>
        <taxon>Eurotiomycetidae</taxon>
        <taxon>Onygenales</taxon>
        <taxon>Ajellomycetaceae</taxon>
        <taxon>Histoplasma</taxon>
    </lineage>
</organism>
<dbReference type="EMBL" id="CP069104">
    <property type="protein sequence ID" value="QSS54791.1"/>
    <property type="molecule type" value="Genomic_DNA"/>
</dbReference>
<accession>A0A8A1LLS1</accession>
<dbReference type="VEuPathDB" id="FungiDB:I7I53_02457"/>
<sequence length="140" mass="15684">MVAVVESRACQEERITGRRTLAVPRLLLRVTFIITVQWSKKEHQVKTADSIFNSSPLAGLNNSPIFCNTTGFDTWQNLHRATSFITRTLTSSIAKDLPRQARGPVLNAWNVYPSRAEVGKVFQRSGSNFSGFLPHIILLD</sequence>
<evidence type="ECO:0000313" key="2">
    <source>
        <dbReference type="Proteomes" id="UP000663419"/>
    </source>
</evidence>
<gene>
    <name evidence="1" type="ORF">I7I53_02457</name>
</gene>